<evidence type="ECO:0000256" key="2">
    <source>
        <dbReference type="ARBA" id="ARBA00023002"/>
    </source>
</evidence>
<dbReference type="InterPro" id="IPR002347">
    <property type="entry name" value="SDR_fam"/>
</dbReference>
<dbReference type="CDD" id="cd05233">
    <property type="entry name" value="SDR_c"/>
    <property type="match status" value="1"/>
</dbReference>
<proteinExistence type="inferred from homology"/>
<feature type="domain" description="Ketoreductase" evidence="3">
    <location>
        <begin position="9"/>
        <end position="189"/>
    </location>
</feature>
<dbReference type="Pfam" id="PF13561">
    <property type="entry name" value="adh_short_C2"/>
    <property type="match status" value="1"/>
</dbReference>
<dbReference type="EMBL" id="ACQA01000001">
    <property type="protein sequence ID" value="EEQ95444.1"/>
    <property type="molecule type" value="Genomic_DNA"/>
</dbReference>
<dbReference type="Proteomes" id="UP000004386">
    <property type="component" value="Unassembled WGS sequence"/>
</dbReference>
<evidence type="ECO:0000259" key="3">
    <source>
        <dbReference type="SMART" id="SM00822"/>
    </source>
</evidence>
<comment type="similarity">
    <text evidence="1">Belongs to the short-chain dehydrogenases/reductases (SDR) family.</text>
</comment>
<dbReference type="InterPro" id="IPR057326">
    <property type="entry name" value="KR_dom"/>
</dbReference>
<name>C4WFR6_9HYPH</name>
<comment type="caution">
    <text evidence="4">The sequence shown here is derived from an EMBL/GenBank/DDBJ whole genome shotgun (WGS) entry which is preliminary data.</text>
</comment>
<gene>
    <name evidence="4" type="ORF">OINT_1000814</name>
</gene>
<dbReference type="PANTHER" id="PTHR48107">
    <property type="entry name" value="NADPH-DEPENDENT ALDEHYDE REDUCTASE-LIKE PROTEIN, CHLOROPLASTIC-RELATED"/>
    <property type="match status" value="1"/>
</dbReference>
<evidence type="ECO:0000313" key="5">
    <source>
        <dbReference type="Proteomes" id="UP000004386"/>
    </source>
</evidence>
<protein>
    <submittedName>
        <fullName evidence="4">Short-chain dehydrogenase/reductase SDR</fullName>
    </submittedName>
</protein>
<dbReference type="HOGENOM" id="CLU_010194_1_3_5"/>
<evidence type="ECO:0000256" key="1">
    <source>
        <dbReference type="ARBA" id="ARBA00006484"/>
    </source>
</evidence>
<evidence type="ECO:0000313" key="4">
    <source>
        <dbReference type="EMBL" id="EEQ95444.1"/>
    </source>
</evidence>
<dbReference type="SMART" id="SM00822">
    <property type="entry name" value="PKS_KR"/>
    <property type="match status" value="1"/>
</dbReference>
<organism evidence="4 5">
    <name type="scientific">Brucella intermedia LMG 3301</name>
    <dbReference type="NCBI Taxonomy" id="641118"/>
    <lineage>
        <taxon>Bacteria</taxon>
        <taxon>Pseudomonadati</taxon>
        <taxon>Pseudomonadota</taxon>
        <taxon>Alphaproteobacteria</taxon>
        <taxon>Hyphomicrobiales</taxon>
        <taxon>Brucellaceae</taxon>
        <taxon>Brucella/Ochrobactrum group</taxon>
        <taxon>Brucella</taxon>
    </lineage>
</organism>
<dbReference type="FunFam" id="3.40.50.720:FF:000084">
    <property type="entry name" value="Short-chain dehydrogenase reductase"/>
    <property type="match status" value="1"/>
</dbReference>
<dbReference type="PRINTS" id="PR00081">
    <property type="entry name" value="GDHRDH"/>
</dbReference>
<sequence length="249" mass="25837">MVGMEESMRNVLVTGGSRGIGRAAILRSAAQGWSVALNYAGNERAAQQTAAEAARLGAKALAIQGDISSEEDVIAMFDKAEAGLGPLKGVVLNAGIVAQTMPLADMSAERLKTMFDVNVYGTYLCAREAARRLQPDSSIVIVSSMASRLGSPFEYVDYAGAKGALDTLTIGLSKELAPKGIRVNAVRPGLIDTDIHASGGNPDRAARLGAGTPVGRAGKAEEVAEAIFWLLNDAPAYVTGTFIDVAGGR</sequence>
<keyword evidence="2" id="KW-0560">Oxidoreductase</keyword>
<dbReference type="SUPFAM" id="SSF51735">
    <property type="entry name" value="NAD(P)-binding Rossmann-fold domains"/>
    <property type="match status" value="1"/>
</dbReference>
<dbReference type="GO" id="GO:0016614">
    <property type="term" value="F:oxidoreductase activity, acting on CH-OH group of donors"/>
    <property type="evidence" value="ECO:0007669"/>
    <property type="project" value="UniProtKB-ARBA"/>
</dbReference>
<dbReference type="InterPro" id="IPR036291">
    <property type="entry name" value="NAD(P)-bd_dom_sf"/>
</dbReference>
<reference evidence="4 5" key="1">
    <citation type="submission" date="2009-05" db="EMBL/GenBank/DDBJ databases">
        <authorList>
            <person name="Setubal J.C."/>
            <person name="Boyle S."/>
            <person name="Crasta O.R."/>
            <person name="Gillespie J.J."/>
            <person name="Kenyon R.W."/>
            <person name="Lu J."/>
            <person name="Mane S."/>
            <person name="Nagrani S."/>
            <person name="Shallom J.M."/>
            <person name="Shallom S."/>
            <person name="Shukla M."/>
            <person name="Snyder E.E."/>
            <person name="Sobral B.W."/>
            <person name="Wattam A.R."/>
            <person name="Will R."/>
            <person name="Williams K."/>
            <person name="Yoo H."/>
            <person name="Munk C."/>
            <person name="Tapia R."/>
            <person name="Green L."/>
            <person name="Rogers Y."/>
            <person name="Detter J.C."/>
            <person name="Bruce D."/>
            <person name="Brettin T.S."/>
            <person name="Tsolis R."/>
        </authorList>
    </citation>
    <scope>NUCLEOTIDE SEQUENCE [LARGE SCALE GENOMIC DNA]</scope>
    <source>
        <strain evidence="4 5">LMG 3301</strain>
    </source>
</reference>
<dbReference type="NCBIfam" id="NF005400">
    <property type="entry name" value="PRK06947.1"/>
    <property type="match status" value="1"/>
</dbReference>
<dbReference type="PANTHER" id="PTHR48107:SF7">
    <property type="entry name" value="RE15974P"/>
    <property type="match status" value="1"/>
</dbReference>
<dbReference type="AlphaFoldDB" id="C4WFR6"/>
<dbReference type="Gene3D" id="3.40.50.720">
    <property type="entry name" value="NAD(P)-binding Rossmann-like Domain"/>
    <property type="match status" value="1"/>
</dbReference>
<accession>C4WFR6</accession>